<organism evidence="2 3">
    <name type="scientific">Sphingobium boeckii</name>
    <dbReference type="NCBI Taxonomy" id="1082345"/>
    <lineage>
        <taxon>Bacteria</taxon>
        <taxon>Pseudomonadati</taxon>
        <taxon>Pseudomonadota</taxon>
        <taxon>Alphaproteobacteria</taxon>
        <taxon>Sphingomonadales</taxon>
        <taxon>Sphingomonadaceae</taxon>
        <taxon>Sphingobium</taxon>
    </lineage>
</organism>
<dbReference type="GO" id="GO:0008270">
    <property type="term" value="F:zinc ion binding"/>
    <property type="evidence" value="ECO:0007669"/>
    <property type="project" value="InterPro"/>
</dbReference>
<dbReference type="InterPro" id="IPR001607">
    <property type="entry name" value="Znf_UBP"/>
</dbReference>
<evidence type="ECO:0000259" key="1">
    <source>
        <dbReference type="PROSITE" id="PS50271"/>
    </source>
</evidence>
<dbReference type="SUPFAM" id="SSF57850">
    <property type="entry name" value="RING/U-box"/>
    <property type="match status" value="1"/>
</dbReference>
<gene>
    <name evidence="2" type="ORF">FHS49_000609</name>
</gene>
<evidence type="ECO:0000313" key="3">
    <source>
        <dbReference type="Proteomes" id="UP000549617"/>
    </source>
</evidence>
<dbReference type="EMBL" id="JACIJC010000001">
    <property type="protein sequence ID" value="MBB5684618.1"/>
    <property type="molecule type" value="Genomic_DNA"/>
</dbReference>
<evidence type="ECO:0000313" key="2">
    <source>
        <dbReference type="EMBL" id="MBB5684618.1"/>
    </source>
</evidence>
<reference evidence="2 3" key="1">
    <citation type="submission" date="2020-08" db="EMBL/GenBank/DDBJ databases">
        <title>Genomic Encyclopedia of Type Strains, Phase IV (KMG-IV): sequencing the most valuable type-strain genomes for metagenomic binning, comparative biology and taxonomic classification.</title>
        <authorList>
            <person name="Goeker M."/>
        </authorList>
    </citation>
    <scope>NUCLEOTIDE SEQUENCE [LARGE SCALE GENOMIC DNA]</scope>
    <source>
        <strain evidence="2 3">DSM 25079</strain>
    </source>
</reference>
<dbReference type="Gene3D" id="3.30.40.10">
    <property type="entry name" value="Zinc/RING finger domain, C3HC4 (zinc finger)"/>
    <property type="match status" value="1"/>
</dbReference>
<protein>
    <submittedName>
        <fullName evidence="2">Putative UBP type Zn finger protein</fullName>
    </submittedName>
</protein>
<keyword evidence="3" id="KW-1185">Reference proteome</keyword>
<dbReference type="Proteomes" id="UP000549617">
    <property type="component" value="Unassembled WGS sequence"/>
</dbReference>
<dbReference type="PROSITE" id="PS50271">
    <property type="entry name" value="ZF_UBP"/>
    <property type="match status" value="1"/>
</dbReference>
<dbReference type="InterPro" id="IPR013083">
    <property type="entry name" value="Znf_RING/FYVE/PHD"/>
</dbReference>
<accession>A0A7W9ECT7</accession>
<name>A0A7W9ECT7_9SPHN</name>
<feature type="domain" description="UBP-type" evidence="1">
    <location>
        <begin position="2"/>
        <end position="99"/>
    </location>
</feature>
<comment type="caution">
    <text evidence="2">The sequence shown here is derived from an EMBL/GenBank/DDBJ whole genome shotgun (WGS) entry which is preliminary data.</text>
</comment>
<dbReference type="AlphaFoldDB" id="A0A7W9ECT7"/>
<dbReference type="Pfam" id="PF02148">
    <property type="entry name" value="zf-UBP"/>
    <property type="match status" value="1"/>
</dbReference>
<proteinExistence type="predicted"/>
<sequence>MTGCSHLDQFADVEPQSDGCAECLAHGGRWVHLRICRVCGHVGCCDQSPGKHATAHFHDTDHPVMESYDPPENWGWCYVDEAMIDLGDNVTPHPPGWRY</sequence>